<evidence type="ECO:0000313" key="1">
    <source>
        <dbReference type="EMBL" id="KAH0913139.1"/>
    </source>
</evidence>
<name>A0ABQ8C7U6_BRANA</name>
<accession>A0ABQ8C7U6</accession>
<dbReference type="Proteomes" id="UP000824890">
    <property type="component" value="Unassembled WGS sequence"/>
</dbReference>
<evidence type="ECO:0000313" key="2">
    <source>
        <dbReference type="Proteomes" id="UP000824890"/>
    </source>
</evidence>
<dbReference type="EMBL" id="JAGKQM010000009">
    <property type="protein sequence ID" value="KAH0913139.1"/>
    <property type="molecule type" value="Genomic_DNA"/>
</dbReference>
<protein>
    <submittedName>
        <fullName evidence="1">Uncharacterized protein</fullName>
    </submittedName>
</protein>
<proteinExistence type="predicted"/>
<organism evidence="1 2">
    <name type="scientific">Brassica napus</name>
    <name type="common">Rape</name>
    <dbReference type="NCBI Taxonomy" id="3708"/>
    <lineage>
        <taxon>Eukaryota</taxon>
        <taxon>Viridiplantae</taxon>
        <taxon>Streptophyta</taxon>
        <taxon>Embryophyta</taxon>
        <taxon>Tracheophyta</taxon>
        <taxon>Spermatophyta</taxon>
        <taxon>Magnoliopsida</taxon>
        <taxon>eudicotyledons</taxon>
        <taxon>Gunneridae</taxon>
        <taxon>Pentapetalae</taxon>
        <taxon>rosids</taxon>
        <taxon>malvids</taxon>
        <taxon>Brassicales</taxon>
        <taxon>Brassicaceae</taxon>
        <taxon>Brassiceae</taxon>
        <taxon>Brassica</taxon>
    </lineage>
</organism>
<sequence length="45" mass="4770">MSRVSETADPPRETLFRLFGLSLSFSSPAIGFSCSSDIGLGCSSR</sequence>
<reference evidence="1 2" key="1">
    <citation type="submission" date="2021-05" db="EMBL/GenBank/DDBJ databases">
        <title>Genome Assembly of Synthetic Allotetraploid Brassica napus Reveals Homoeologous Exchanges between Subgenomes.</title>
        <authorList>
            <person name="Davis J.T."/>
        </authorList>
    </citation>
    <scope>NUCLEOTIDE SEQUENCE [LARGE SCALE GENOMIC DNA]</scope>
    <source>
        <strain evidence="2">cv. Da-Ae</strain>
        <tissue evidence="1">Seedling</tissue>
    </source>
</reference>
<comment type="caution">
    <text evidence="1">The sequence shown here is derived from an EMBL/GenBank/DDBJ whole genome shotgun (WGS) entry which is preliminary data.</text>
</comment>
<dbReference type="PROSITE" id="PS51257">
    <property type="entry name" value="PROKAR_LIPOPROTEIN"/>
    <property type="match status" value="1"/>
</dbReference>
<gene>
    <name evidence="1" type="ORF">HID58_036460</name>
</gene>
<keyword evidence="2" id="KW-1185">Reference proteome</keyword>